<accession>A0A3N4LIR3</accession>
<gene>
    <name evidence="2" type="ORF">L211DRAFT_883897</name>
</gene>
<dbReference type="OrthoDB" id="10610615at2759"/>
<dbReference type="Proteomes" id="UP000267821">
    <property type="component" value="Unassembled WGS sequence"/>
</dbReference>
<proteinExistence type="predicted"/>
<dbReference type="AlphaFoldDB" id="A0A3N4LIR3"/>
<feature type="compositionally biased region" description="Polar residues" evidence="1">
    <location>
        <begin position="33"/>
        <end position="49"/>
    </location>
</feature>
<organism evidence="2 3">
    <name type="scientific">Terfezia boudieri ATCC MYA-4762</name>
    <dbReference type="NCBI Taxonomy" id="1051890"/>
    <lineage>
        <taxon>Eukaryota</taxon>
        <taxon>Fungi</taxon>
        <taxon>Dikarya</taxon>
        <taxon>Ascomycota</taxon>
        <taxon>Pezizomycotina</taxon>
        <taxon>Pezizomycetes</taxon>
        <taxon>Pezizales</taxon>
        <taxon>Pezizaceae</taxon>
        <taxon>Terfezia</taxon>
    </lineage>
</organism>
<evidence type="ECO:0000313" key="2">
    <source>
        <dbReference type="EMBL" id="RPB22783.1"/>
    </source>
</evidence>
<dbReference type="InParanoid" id="A0A3N4LIR3"/>
<name>A0A3N4LIR3_9PEZI</name>
<dbReference type="EMBL" id="ML121549">
    <property type="protein sequence ID" value="RPB22783.1"/>
    <property type="molecule type" value="Genomic_DNA"/>
</dbReference>
<protein>
    <submittedName>
        <fullName evidence="2">Uncharacterized protein</fullName>
    </submittedName>
</protein>
<evidence type="ECO:0000256" key="1">
    <source>
        <dbReference type="SAM" id="MobiDB-lite"/>
    </source>
</evidence>
<sequence length="154" mass="17558">MSQIPFELPPQIPSQPILRIPSEPTSQIPPEPTSRISSELISQISTPARHSTPAPPSLPKSSEKCDFSTVLKRDFEDKQDVQQEISLRRIKAEKEAKLYCSNLGRCASKTNGGICLSNKEMCSLLVEVDLEVDLEVDMEVDPERWIKRWIWRQR</sequence>
<keyword evidence="3" id="KW-1185">Reference proteome</keyword>
<reference evidence="2 3" key="1">
    <citation type="journal article" date="2018" name="Nat. Ecol. Evol.">
        <title>Pezizomycetes genomes reveal the molecular basis of ectomycorrhizal truffle lifestyle.</title>
        <authorList>
            <person name="Murat C."/>
            <person name="Payen T."/>
            <person name="Noel B."/>
            <person name="Kuo A."/>
            <person name="Morin E."/>
            <person name="Chen J."/>
            <person name="Kohler A."/>
            <person name="Krizsan K."/>
            <person name="Balestrini R."/>
            <person name="Da Silva C."/>
            <person name="Montanini B."/>
            <person name="Hainaut M."/>
            <person name="Levati E."/>
            <person name="Barry K.W."/>
            <person name="Belfiori B."/>
            <person name="Cichocki N."/>
            <person name="Clum A."/>
            <person name="Dockter R.B."/>
            <person name="Fauchery L."/>
            <person name="Guy J."/>
            <person name="Iotti M."/>
            <person name="Le Tacon F."/>
            <person name="Lindquist E.A."/>
            <person name="Lipzen A."/>
            <person name="Malagnac F."/>
            <person name="Mello A."/>
            <person name="Molinier V."/>
            <person name="Miyauchi S."/>
            <person name="Poulain J."/>
            <person name="Riccioni C."/>
            <person name="Rubini A."/>
            <person name="Sitrit Y."/>
            <person name="Splivallo R."/>
            <person name="Traeger S."/>
            <person name="Wang M."/>
            <person name="Zifcakova L."/>
            <person name="Wipf D."/>
            <person name="Zambonelli A."/>
            <person name="Paolocci F."/>
            <person name="Nowrousian M."/>
            <person name="Ottonello S."/>
            <person name="Baldrian P."/>
            <person name="Spatafora J.W."/>
            <person name="Henrissat B."/>
            <person name="Nagy L.G."/>
            <person name="Aury J.M."/>
            <person name="Wincker P."/>
            <person name="Grigoriev I.V."/>
            <person name="Bonfante P."/>
            <person name="Martin F.M."/>
        </authorList>
    </citation>
    <scope>NUCLEOTIDE SEQUENCE [LARGE SCALE GENOMIC DNA]</scope>
    <source>
        <strain evidence="2 3">ATCC MYA-4762</strain>
    </source>
</reference>
<evidence type="ECO:0000313" key="3">
    <source>
        <dbReference type="Proteomes" id="UP000267821"/>
    </source>
</evidence>
<feature type="region of interest" description="Disordered" evidence="1">
    <location>
        <begin position="1"/>
        <end position="64"/>
    </location>
</feature>